<evidence type="ECO:0000313" key="3">
    <source>
        <dbReference type="Proteomes" id="UP000244722"/>
    </source>
</evidence>
<protein>
    <submittedName>
        <fullName evidence="2">Uncharacterized protein</fullName>
    </submittedName>
</protein>
<proteinExistence type="predicted"/>
<keyword evidence="1" id="KW-0472">Membrane</keyword>
<evidence type="ECO:0000256" key="1">
    <source>
        <dbReference type="SAM" id="Phobius"/>
    </source>
</evidence>
<reference evidence="2 3" key="1">
    <citation type="submission" date="2017-04" db="EMBL/GenBank/DDBJ databases">
        <title>Draft genome sequence of Tuber borchii Vittad., a whitish edible truffle.</title>
        <authorList>
            <consortium name="DOE Joint Genome Institute"/>
            <person name="Murat C."/>
            <person name="Kuo A."/>
            <person name="Barry K.W."/>
            <person name="Clum A."/>
            <person name="Dockter R.B."/>
            <person name="Fauchery L."/>
            <person name="Iotti M."/>
            <person name="Kohler A."/>
            <person name="Labutti K."/>
            <person name="Lindquist E.A."/>
            <person name="Lipzen A."/>
            <person name="Ohm R.A."/>
            <person name="Wang M."/>
            <person name="Grigoriev I.V."/>
            <person name="Zambonelli A."/>
            <person name="Martin F.M."/>
        </authorList>
    </citation>
    <scope>NUCLEOTIDE SEQUENCE [LARGE SCALE GENOMIC DNA]</scope>
    <source>
        <strain evidence="2 3">Tbo3840</strain>
    </source>
</reference>
<feature type="transmembrane region" description="Helical" evidence="1">
    <location>
        <begin position="43"/>
        <end position="70"/>
    </location>
</feature>
<keyword evidence="3" id="KW-1185">Reference proteome</keyword>
<organism evidence="2 3">
    <name type="scientific">Tuber borchii</name>
    <name type="common">White truffle</name>
    <dbReference type="NCBI Taxonomy" id="42251"/>
    <lineage>
        <taxon>Eukaryota</taxon>
        <taxon>Fungi</taxon>
        <taxon>Dikarya</taxon>
        <taxon>Ascomycota</taxon>
        <taxon>Pezizomycotina</taxon>
        <taxon>Pezizomycetes</taxon>
        <taxon>Pezizales</taxon>
        <taxon>Tuberaceae</taxon>
        <taxon>Tuber</taxon>
    </lineage>
</organism>
<feature type="transmembrane region" description="Helical" evidence="1">
    <location>
        <begin position="12"/>
        <end position="31"/>
    </location>
</feature>
<dbReference type="AlphaFoldDB" id="A0A2T6ZT37"/>
<sequence length="104" mass="12652">MVGRPHAQKLMIGMCFRFCFFIFHFFFSLVPEELVGDWLCVSFYFFTFFIFFYFFTLSYLKWGIVMGLWWGRLRQSESPRISRKFHVNWKLRLPPESCFGSVVD</sequence>
<accession>A0A2T6ZT37</accession>
<dbReference type="EMBL" id="NESQ01000110">
    <property type="protein sequence ID" value="PUU78660.1"/>
    <property type="molecule type" value="Genomic_DNA"/>
</dbReference>
<evidence type="ECO:0000313" key="2">
    <source>
        <dbReference type="EMBL" id="PUU78660.1"/>
    </source>
</evidence>
<dbReference type="Proteomes" id="UP000244722">
    <property type="component" value="Unassembled WGS sequence"/>
</dbReference>
<gene>
    <name evidence="2" type="ORF">B9Z19DRAFT_52595</name>
</gene>
<keyword evidence="1" id="KW-0812">Transmembrane</keyword>
<comment type="caution">
    <text evidence="2">The sequence shown here is derived from an EMBL/GenBank/DDBJ whole genome shotgun (WGS) entry which is preliminary data.</text>
</comment>
<keyword evidence="1" id="KW-1133">Transmembrane helix</keyword>
<name>A0A2T6ZT37_TUBBO</name>